<dbReference type="PROSITE" id="PS50977">
    <property type="entry name" value="HTH_TETR_2"/>
    <property type="match status" value="1"/>
</dbReference>
<accession>A0ABN3HZU2</accession>
<reference evidence="4 5" key="1">
    <citation type="journal article" date="2019" name="Int. J. Syst. Evol. Microbiol.">
        <title>The Global Catalogue of Microorganisms (GCM) 10K type strain sequencing project: providing services to taxonomists for standard genome sequencing and annotation.</title>
        <authorList>
            <consortium name="The Broad Institute Genomics Platform"/>
            <consortium name="The Broad Institute Genome Sequencing Center for Infectious Disease"/>
            <person name="Wu L."/>
            <person name="Ma J."/>
        </authorList>
    </citation>
    <scope>NUCLEOTIDE SEQUENCE [LARGE SCALE GENOMIC DNA]</scope>
    <source>
        <strain evidence="4 5">JCM 16227</strain>
    </source>
</reference>
<dbReference type="InterPro" id="IPR001647">
    <property type="entry name" value="HTH_TetR"/>
</dbReference>
<evidence type="ECO:0000256" key="2">
    <source>
        <dbReference type="PROSITE-ProRule" id="PRU00335"/>
    </source>
</evidence>
<dbReference type="EMBL" id="BAAARB010000026">
    <property type="protein sequence ID" value="GAA2391733.1"/>
    <property type="molecule type" value="Genomic_DNA"/>
</dbReference>
<evidence type="ECO:0000313" key="5">
    <source>
        <dbReference type="Proteomes" id="UP001501170"/>
    </source>
</evidence>
<dbReference type="SUPFAM" id="SSF46689">
    <property type="entry name" value="Homeodomain-like"/>
    <property type="match status" value="1"/>
</dbReference>
<evidence type="ECO:0000256" key="1">
    <source>
        <dbReference type="ARBA" id="ARBA00023125"/>
    </source>
</evidence>
<feature type="domain" description="HTH tetR-type" evidence="3">
    <location>
        <begin position="7"/>
        <end position="67"/>
    </location>
</feature>
<sequence>MAKHDPEARRAAILAAAADLVVELGPAALTHRRVAERAGVPLGSTTQYFTSIDDLRTQALERLAAEVDEDLAAVRSSLVAAGGSAEALVDQIHDYLADSRAVAADVSLMSAGLFDPELRALSLRWQTNLVEILSDYVGPDNALALAIVSDGVVMHAALHNTVVSKDFLHTLVAPFMAQKRQP</sequence>
<feature type="DNA-binding region" description="H-T-H motif" evidence="2">
    <location>
        <begin position="30"/>
        <end position="49"/>
    </location>
</feature>
<evidence type="ECO:0000259" key="3">
    <source>
        <dbReference type="PROSITE" id="PS50977"/>
    </source>
</evidence>
<dbReference type="RefSeq" id="WP_346077567.1">
    <property type="nucleotide sequence ID" value="NZ_BAAARB010000026.1"/>
</dbReference>
<gene>
    <name evidence="4" type="ORF">GCM10009855_34510</name>
</gene>
<dbReference type="Proteomes" id="UP001501170">
    <property type="component" value="Unassembled WGS sequence"/>
</dbReference>
<name>A0ABN3HZU2_9ACTN</name>
<dbReference type="Pfam" id="PF00440">
    <property type="entry name" value="TetR_N"/>
    <property type="match status" value="1"/>
</dbReference>
<comment type="caution">
    <text evidence="4">The sequence shown here is derived from an EMBL/GenBank/DDBJ whole genome shotgun (WGS) entry which is preliminary data.</text>
</comment>
<keyword evidence="1 2" id="KW-0238">DNA-binding</keyword>
<protein>
    <submittedName>
        <fullName evidence="4">TetR/AcrR family transcriptional regulator</fullName>
    </submittedName>
</protein>
<evidence type="ECO:0000313" key="4">
    <source>
        <dbReference type="EMBL" id="GAA2391733.1"/>
    </source>
</evidence>
<dbReference type="InterPro" id="IPR009057">
    <property type="entry name" value="Homeodomain-like_sf"/>
</dbReference>
<proteinExistence type="predicted"/>
<dbReference type="Gene3D" id="1.10.357.10">
    <property type="entry name" value="Tetracycline Repressor, domain 2"/>
    <property type="match status" value="1"/>
</dbReference>
<organism evidence="4 5">
    <name type="scientific">Gordonia cholesterolivorans</name>
    <dbReference type="NCBI Taxonomy" id="559625"/>
    <lineage>
        <taxon>Bacteria</taxon>
        <taxon>Bacillati</taxon>
        <taxon>Actinomycetota</taxon>
        <taxon>Actinomycetes</taxon>
        <taxon>Mycobacteriales</taxon>
        <taxon>Gordoniaceae</taxon>
        <taxon>Gordonia</taxon>
    </lineage>
</organism>
<keyword evidence="5" id="KW-1185">Reference proteome</keyword>